<dbReference type="InterPro" id="IPR039139">
    <property type="entry name" value="CCDC170-like"/>
</dbReference>
<organism evidence="3 4">
    <name type="scientific">Fasciola hepatica</name>
    <name type="common">Liver fluke</name>
    <dbReference type="NCBI Taxonomy" id="6192"/>
    <lineage>
        <taxon>Eukaryota</taxon>
        <taxon>Metazoa</taxon>
        <taxon>Spiralia</taxon>
        <taxon>Lophotrochozoa</taxon>
        <taxon>Platyhelminthes</taxon>
        <taxon>Trematoda</taxon>
        <taxon>Digenea</taxon>
        <taxon>Plagiorchiida</taxon>
        <taxon>Echinostomata</taxon>
        <taxon>Echinostomatoidea</taxon>
        <taxon>Fasciolidae</taxon>
        <taxon>Fasciola</taxon>
    </lineage>
</organism>
<feature type="coiled-coil region" evidence="1">
    <location>
        <begin position="41"/>
        <end position="110"/>
    </location>
</feature>
<proteinExistence type="predicted"/>
<feature type="compositionally biased region" description="Polar residues" evidence="2">
    <location>
        <begin position="778"/>
        <end position="807"/>
    </location>
</feature>
<dbReference type="PANTHER" id="PTHR18863">
    <property type="entry name" value="TSEC-2-RELATED"/>
    <property type="match status" value="1"/>
</dbReference>
<accession>A0A4E0R6X0</accession>
<feature type="region of interest" description="Disordered" evidence="2">
    <location>
        <begin position="434"/>
        <end position="484"/>
    </location>
</feature>
<evidence type="ECO:0000256" key="1">
    <source>
        <dbReference type="SAM" id="Coils"/>
    </source>
</evidence>
<name>A0A4E0R6X0_FASHE</name>
<evidence type="ECO:0000256" key="2">
    <source>
        <dbReference type="SAM" id="MobiDB-lite"/>
    </source>
</evidence>
<feature type="coiled-coil region" evidence="1">
    <location>
        <begin position="342"/>
        <end position="369"/>
    </location>
</feature>
<feature type="region of interest" description="Disordered" evidence="2">
    <location>
        <begin position="746"/>
        <end position="828"/>
    </location>
</feature>
<evidence type="ECO:0000313" key="4">
    <source>
        <dbReference type="Proteomes" id="UP000230066"/>
    </source>
</evidence>
<gene>
    <name evidence="3" type="ORF">D915_004994</name>
</gene>
<comment type="caution">
    <text evidence="3">The sequence shown here is derived from an EMBL/GenBank/DDBJ whole genome shotgun (WGS) entry which is preliminary data.</text>
</comment>
<evidence type="ECO:0008006" key="5">
    <source>
        <dbReference type="Google" id="ProtNLM"/>
    </source>
</evidence>
<dbReference type="AlphaFoldDB" id="A0A4E0R6X0"/>
<keyword evidence="1" id="KW-0175">Coiled coil</keyword>
<dbReference type="PANTHER" id="PTHR18863:SF6">
    <property type="entry name" value="COILED-COIL DOMAIN-CONTAINING PROTEIN 170"/>
    <property type="match status" value="1"/>
</dbReference>
<dbReference type="EMBL" id="JXXN02002540">
    <property type="protein sequence ID" value="THD22765.1"/>
    <property type="molecule type" value="Genomic_DNA"/>
</dbReference>
<keyword evidence="4" id="KW-1185">Reference proteome</keyword>
<feature type="compositionally biased region" description="Basic residues" evidence="2">
    <location>
        <begin position="457"/>
        <end position="471"/>
    </location>
</feature>
<feature type="compositionally biased region" description="Basic and acidic residues" evidence="2">
    <location>
        <begin position="748"/>
        <end position="770"/>
    </location>
</feature>
<reference evidence="3" key="1">
    <citation type="submission" date="2019-03" db="EMBL/GenBank/DDBJ databases">
        <title>Improved annotation for the trematode Fasciola hepatica.</title>
        <authorList>
            <person name="Choi Y.-J."/>
            <person name="Martin J."/>
            <person name="Mitreva M."/>
        </authorList>
    </citation>
    <scope>NUCLEOTIDE SEQUENCE [LARGE SCALE GENOMIC DNA]</scope>
</reference>
<sequence length="828" mass="93640">MNATEVASLMYKLECTEKEWATTKVDLEKFREEACLTKHQLTVTNQALQESEAKCKQLDEKISRLEEENKSYESLKQRSQTAVAGLQKVARESQDQVIQLETRLRQILEHKDATTHAVTAQNSESHRFMEQVARRVGLLKTNPSTVEVLEKLGERLDKAALLELQHAQTESQLSKALRDLETIQSSTKQLTKRYEENITDRKMLGEKLATSDAEKADLQAQIQLLQTSVRSKDKQLADLRKQMQELGVVTKADMEKSAKKIFDLEMVNVQMKSFIESLAAMLSTMNEPCPATDSAVRRAVQTLLDRTKTMKQAGEDFQQKVLQLQRQCESQVKSGMTVSEEIRATRQRMRELETDKAQLESELISLKTFVRDDGLDQTEVRNFLQILVERLGCTPANLEKSVVDLARMALDAIEQLLACGCLTQSCLTRNFHTSSDQSHMISPHRRGSPRGAEGGHLHQHYHTASPMHHRPPLPPDSSLDSRRENSSCQHCNVSQLISEVLRSHGALNEEQQSMLRHQCDKCAKTLAVAVCGQLQDISNQLQVLKQVKTPVKADRCDGPLQELLARLQLDYESEQQKVCTLKQELMQLEEIKGAEIEALRETVSRLEKSRRIQAKKLDKMTRETAKESIAMQHQLDALRAAKQLLTESQNRKIRLTDYFGLLGRLVNVDTRFEPNPEFQILQRVQQLTETVRRTGAVVTYMPTNSLSTGTWSYDGQYPGVNFPINQLPGPRVGDFDTKSILPQLESRVSFKEITPRDRTSPGRKTTEKPTNRPPVRSLSASSGRLNRSAPSKSKAGTSTPKLSTSTGMRAKSVAEQRPSSMKRDERKY</sequence>
<protein>
    <recommendedName>
        <fullName evidence="5">Coiled-coil domain-containing protein 170</fullName>
    </recommendedName>
</protein>
<evidence type="ECO:0000313" key="3">
    <source>
        <dbReference type="EMBL" id="THD22765.1"/>
    </source>
</evidence>
<dbReference type="Proteomes" id="UP000230066">
    <property type="component" value="Unassembled WGS sequence"/>
</dbReference>